<dbReference type="Proteomes" id="UP000682403">
    <property type="component" value="Unassembled WGS sequence"/>
</dbReference>
<dbReference type="PIRSF" id="PIRSF007487">
    <property type="entry name" value="Competence-induced_CoiA_bac"/>
    <property type="match status" value="1"/>
</dbReference>
<dbReference type="EMBL" id="JAGVRK010000001">
    <property type="protein sequence ID" value="MBS2968391.1"/>
    <property type="molecule type" value="Genomic_DNA"/>
</dbReference>
<dbReference type="Pfam" id="PF06054">
    <property type="entry name" value="CoiA_nuc"/>
    <property type="match status" value="1"/>
</dbReference>
<dbReference type="InterPro" id="IPR057253">
    <property type="entry name" value="CoiA-like_N"/>
</dbReference>
<feature type="domain" description="Competence protein CoiA-like N-terminal" evidence="2">
    <location>
        <begin position="19"/>
        <end position="63"/>
    </location>
</feature>
<sequence length="390" mass="45819">MLTSLTESGAFSLLSRVYSFEELDQLRTTESFYCPACRQSLELKLGKVKRYHFAHRKKTACHFEAEPESERHLLGKEQLFNRLRQEGKAEVEPYLPAIRQRPDIMLTINKKKYAIEYQCSSIPHELAIRRSKGYKSLGIEPVWILGSNQLQRTGASEYRLNAFHWLFAKNFSYSSLPYLLFYCPENKQLLRLTRFFPFSKQIFHAKAEVIELSMDSLTPHKFSAPNGYPVSWLQSKVLRFRKYPPSKQITSLQKVLYLKKRLPISLIPAIVFMPSHFDFAIETEPYVWKTRLLLWVEARTFFSKEEVLRYFSFLEMEGHITRRNLQTINPSPEEILYEWGTMLIKAGFLTSMEKNNIYTHAPIKWSANIADVLQEDCEFFRLISGLEHNL</sequence>
<dbReference type="RefSeq" id="WP_211557135.1">
    <property type="nucleotide sequence ID" value="NZ_JAGVRK010000001.1"/>
</dbReference>
<protein>
    <recommendedName>
        <fullName evidence="6">Competence protein CoiA</fullName>
    </recommendedName>
</protein>
<dbReference type="InterPro" id="IPR021176">
    <property type="entry name" value="Competence-induced_CoiA"/>
</dbReference>
<name>A0ABS5LCN1_9BACI</name>
<evidence type="ECO:0000313" key="5">
    <source>
        <dbReference type="Proteomes" id="UP000682403"/>
    </source>
</evidence>
<dbReference type="Pfam" id="PF25166">
    <property type="entry name" value="CoiA_C"/>
    <property type="match status" value="1"/>
</dbReference>
<dbReference type="InterPro" id="IPR057252">
    <property type="entry name" value="CoiA_C"/>
</dbReference>
<feature type="domain" description="Competence protein CoiA nuclease-like" evidence="1">
    <location>
        <begin position="68"/>
        <end position="214"/>
    </location>
</feature>
<accession>A0ABS5LCN1</accession>
<evidence type="ECO:0000313" key="4">
    <source>
        <dbReference type="EMBL" id="MBS2968391.1"/>
    </source>
</evidence>
<comment type="caution">
    <text evidence="4">The sequence shown here is derived from an EMBL/GenBank/DDBJ whole genome shotgun (WGS) entry which is preliminary data.</text>
</comment>
<feature type="domain" description="Competence protein CoiA C-terminal" evidence="3">
    <location>
        <begin position="238"/>
        <end position="359"/>
    </location>
</feature>
<reference evidence="4 5" key="1">
    <citation type="submission" date="2021-04" db="EMBL/GenBank/DDBJ databases">
        <title>Metabacillus sp. strain KIGAM252 whole genome sequence.</title>
        <authorList>
            <person name="Seo M.-J."/>
            <person name="Cho E.-S."/>
            <person name="Hwang C.Y."/>
            <person name="Yoon D.J."/>
        </authorList>
    </citation>
    <scope>NUCLEOTIDE SEQUENCE [LARGE SCALE GENOMIC DNA]</scope>
    <source>
        <strain evidence="4 5">KIGAM252</strain>
    </source>
</reference>
<evidence type="ECO:0000259" key="3">
    <source>
        <dbReference type="Pfam" id="PF25166"/>
    </source>
</evidence>
<proteinExistence type="predicted"/>
<evidence type="ECO:0008006" key="6">
    <source>
        <dbReference type="Google" id="ProtNLM"/>
    </source>
</evidence>
<evidence type="ECO:0000259" key="1">
    <source>
        <dbReference type="Pfam" id="PF06054"/>
    </source>
</evidence>
<evidence type="ECO:0000259" key="2">
    <source>
        <dbReference type="Pfam" id="PF25164"/>
    </source>
</evidence>
<dbReference type="Pfam" id="PF25164">
    <property type="entry name" value="CoiA_N"/>
    <property type="match status" value="1"/>
</dbReference>
<dbReference type="InterPro" id="IPR010330">
    <property type="entry name" value="CoiA_nuc"/>
</dbReference>
<gene>
    <name evidence="4" type="ORF">J9317_06415</name>
</gene>
<organism evidence="4 5">
    <name type="scientific">Metabacillus flavus</name>
    <dbReference type="NCBI Taxonomy" id="2823519"/>
    <lineage>
        <taxon>Bacteria</taxon>
        <taxon>Bacillati</taxon>
        <taxon>Bacillota</taxon>
        <taxon>Bacilli</taxon>
        <taxon>Bacillales</taxon>
        <taxon>Bacillaceae</taxon>
        <taxon>Metabacillus</taxon>
    </lineage>
</organism>
<keyword evidence="5" id="KW-1185">Reference proteome</keyword>